<feature type="domain" description="Helicase ATP-binding" evidence="2">
    <location>
        <begin position="187"/>
        <end position="363"/>
    </location>
</feature>
<feature type="region of interest" description="Disordered" evidence="1">
    <location>
        <begin position="570"/>
        <end position="639"/>
    </location>
</feature>
<dbReference type="InterPro" id="IPR013670">
    <property type="entry name" value="EcoEI_R_C_dom"/>
</dbReference>
<dbReference type="GO" id="GO:0005829">
    <property type="term" value="C:cytosol"/>
    <property type="evidence" value="ECO:0007669"/>
    <property type="project" value="TreeGrafter"/>
</dbReference>
<dbReference type="GO" id="GO:0004386">
    <property type="term" value="F:helicase activity"/>
    <property type="evidence" value="ECO:0007669"/>
    <property type="project" value="UniProtKB-KW"/>
</dbReference>
<feature type="compositionally biased region" description="Acidic residues" evidence="1">
    <location>
        <begin position="570"/>
        <end position="582"/>
    </location>
</feature>
<evidence type="ECO:0000313" key="3">
    <source>
        <dbReference type="EMBL" id="MBU3844382.1"/>
    </source>
</evidence>
<evidence type="ECO:0000313" key="4">
    <source>
        <dbReference type="Proteomes" id="UP000733611"/>
    </source>
</evidence>
<dbReference type="GO" id="GO:0003677">
    <property type="term" value="F:DNA binding"/>
    <property type="evidence" value="ECO:0007669"/>
    <property type="project" value="UniProtKB-KW"/>
</dbReference>
<dbReference type="SUPFAM" id="SSF52540">
    <property type="entry name" value="P-loop containing nucleoside triphosphate hydrolases"/>
    <property type="match status" value="2"/>
</dbReference>
<dbReference type="NCBIfam" id="NF046051">
    <property type="entry name" value="restrict_EcoAI"/>
    <property type="match status" value="1"/>
</dbReference>
<dbReference type="AlphaFoldDB" id="A0A948TGH7"/>
<reference evidence="3" key="1">
    <citation type="journal article" date="2021" name="PeerJ">
        <title>Extensive microbial diversity within the chicken gut microbiome revealed by metagenomics and culture.</title>
        <authorList>
            <person name="Gilroy R."/>
            <person name="Ravi A."/>
            <person name="Getino M."/>
            <person name="Pursley I."/>
            <person name="Horton D.L."/>
            <person name="Alikhan N.F."/>
            <person name="Baker D."/>
            <person name="Gharbi K."/>
            <person name="Hall N."/>
            <person name="Watson M."/>
            <person name="Adriaenssens E.M."/>
            <person name="Foster-Nyarko E."/>
            <person name="Jarju S."/>
            <person name="Secka A."/>
            <person name="Antonio M."/>
            <person name="Oren A."/>
            <person name="Chaudhuri R.R."/>
            <person name="La Ragione R."/>
            <person name="Hildebrand F."/>
            <person name="Pallen M.J."/>
        </authorList>
    </citation>
    <scope>NUCLEOTIDE SEQUENCE</scope>
    <source>
        <strain evidence="3">378</strain>
    </source>
</reference>
<organism evidence="3 4">
    <name type="scientific">Candidatus Anaerobiospirillum pullicola</name>
    <dbReference type="NCBI Taxonomy" id="2838451"/>
    <lineage>
        <taxon>Bacteria</taxon>
        <taxon>Pseudomonadati</taxon>
        <taxon>Pseudomonadota</taxon>
        <taxon>Gammaproteobacteria</taxon>
        <taxon>Aeromonadales</taxon>
        <taxon>Succinivibrionaceae</taxon>
        <taxon>Anaerobiospirillum</taxon>
    </lineage>
</organism>
<dbReference type="Gene3D" id="3.40.50.300">
    <property type="entry name" value="P-loop containing nucleotide triphosphate hydrolases"/>
    <property type="match status" value="2"/>
</dbReference>
<keyword evidence="3" id="KW-0067">ATP-binding</keyword>
<keyword evidence="3" id="KW-0347">Helicase</keyword>
<dbReference type="Proteomes" id="UP000733611">
    <property type="component" value="Unassembled WGS sequence"/>
</dbReference>
<gene>
    <name evidence="3" type="ORF">H9847_05875</name>
</gene>
<name>A0A948TGH7_9GAMM</name>
<sequence length="844" mass="94199">MSGINPHPSEEDVKTKIVIPALLQAGWSHENFLTEYNLRSDKYQIVPQTGQVEQIAQKQQRPDIILCTNIFHPLAVIEVKRSELDSAGIDQAIKYAKTLQVPLAYATAGHGFVEYNLKTGQQRSLSLTDFPSLNELWSSYCTALGITAAADQQNLAKAQYFRDEGTVHGRLIPRYYQMVAINSVVQAIVGLHRRRLLLVMATGTGKTYTAMQIVFRLKQAGVIHRVLYLADRNKLVDQAMSAGFESIAPCLKITGGKIDTHHEIYFGLYQQLSTSRKAVSADVDSEDAEAQVTSLIDLYRKLPPDFFDLVIVDECHRGSAAEESSWREILEYFHPAIQLGLTATPNTKDGADNTAYFGEPVFTYSLKKGIEEGFLAPYRVIRIDLDKDKTGWMPELGQLDDNGQEIPPKLYTVSDFDRTIVLPDRIKRVAQIINDFQHNSLGDMAKTIVFCATQNHALRMRDALRELNPQHMQENSNYIVRMTSNDEEGKALYAQFCSISEEYPVIVTTSKLLTTGADTKGTQLIVIDANIKSHTEFKQIIGRGTRLAPENGKTSFTILDFRRVSEIFNDPDFDGEPDELQEVGDPASDDPIFKPKAKAATTDKQGSTKAAITNRDANDHDAAKSNQPHGTESRKRSEHVVSGVEFTVVDANVLYLDETGKRMSTPLRDFAKQRILSEFPASEDFTHSWLTAKSKADIIAEMERQGVFFSDLRQVLGQDNLDEFDIVNHIGFNKELMTRSERAEQARHSAIMQRYDARQQQLLRELIAVYEDQGFEAIEKPVVLKAPRFQAYGGVPQIIASIGGADGKDGYRQALSLLLYQDGDTAEQAAHADAAGTSDYTAVP</sequence>
<dbReference type="PROSITE" id="PS51192">
    <property type="entry name" value="HELICASE_ATP_BIND_1"/>
    <property type="match status" value="1"/>
</dbReference>
<dbReference type="InterPro" id="IPR006935">
    <property type="entry name" value="Helicase/UvrB_N"/>
</dbReference>
<accession>A0A948TGH7</accession>
<reference evidence="3" key="2">
    <citation type="submission" date="2021-04" db="EMBL/GenBank/DDBJ databases">
        <authorList>
            <person name="Gilroy R."/>
        </authorList>
    </citation>
    <scope>NUCLEOTIDE SEQUENCE</scope>
    <source>
        <strain evidence="3">378</strain>
    </source>
</reference>
<proteinExistence type="predicted"/>
<dbReference type="SMART" id="SM00487">
    <property type="entry name" value="DEXDc"/>
    <property type="match status" value="1"/>
</dbReference>
<dbReference type="PANTHER" id="PTHR47396">
    <property type="entry name" value="TYPE I RESTRICTION ENZYME ECOKI R PROTEIN"/>
    <property type="match status" value="1"/>
</dbReference>
<protein>
    <submittedName>
        <fullName evidence="3">DEAD/DEAH box helicase family protein</fullName>
    </submittedName>
</protein>
<dbReference type="PANTHER" id="PTHR47396:SF1">
    <property type="entry name" value="ATP-DEPENDENT HELICASE IRC3-RELATED"/>
    <property type="match status" value="1"/>
</dbReference>
<evidence type="ECO:0000256" key="1">
    <source>
        <dbReference type="SAM" id="MobiDB-lite"/>
    </source>
</evidence>
<dbReference type="InterPro" id="IPR050742">
    <property type="entry name" value="Helicase_Restrict-Modif_Enz"/>
</dbReference>
<dbReference type="Pfam" id="PF08463">
    <property type="entry name" value="EcoEI_R_C"/>
    <property type="match status" value="1"/>
</dbReference>
<keyword evidence="3" id="KW-0547">Nucleotide-binding</keyword>
<dbReference type="GO" id="GO:0009035">
    <property type="term" value="F:type I site-specific deoxyribonuclease activity"/>
    <property type="evidence" value="ECO:0007669"/>
    <property type="project" value="UniProtKB-EC"/>
</dbReference>
<dbReference type="InterPro" id="IPR014001">
    <property type="entry name" value="Helicase_ATP-bd"/>
</dbReference>
<dbReference type="Gene3D" id="3.90.1570.30">
    <property type="match status" value="1"/>
</dbReference>
<dbReference type="InterPro" id="IPR029464">
    <property type="entry name" value="HSDR_N"/>
</dbReference>
<keyword evidence="3" id="KW-0378">Hydrolase</keyword>
<dbReference type="CDD" id="cd18032">
    <property type="entry name" value="DEXHc_RE_I_III_res"/>
    <property type="match status" value="1"/>
</dbReference>
<dbReference type="EMBL" id="JAHLFE010000116">
    <property type="protein sequence ID" value="MBU3844382.1"/>
    <property type="molecule type" value="Genomic_DNA"/>
</dbReference>
<dbReference type="Pfam" id="PF04851">
    <property type="entry name" value="ResIII"/>
    <property type="match status" value="1"/>
</dbReference>
<dbReference type="GO" id="GO:0009307">
    <property type="term" value="P:DNA restriction-modification system"/>
    <property type="evidence" value="ECO:0007669"/>
    <property type="project" value="UniProtKB-KW"/>
</dbReference>
<dbReference type="Pfam" id="PF13588">
    <property type="entry name" value="HSDR_N_2"/>
    <property type="match status" value="1"/>
</dbReference>
<comment type="caution">
    <text evidence="3">The sequence shown here is derived from an EMBL/GenBank/DDBJ whole genome shotgun (WGS) entry which is preliminary data.</text>
</comment>
<feature type="compositionally biased region" description="Polar residues" evidence="1">
    <location>
        <begin position="602"/>
        <end position="611"/>
    </location>
</feature>
<dbReference type="GO" id="GO:0005524">
    <property type="term" value="F:ATP binding"/>
    <property type="evidence" value="ECO:0007669"/>
    <property type="project" value="UniProtKB-KW"/>
</dbReference>
<dbReference type="InterPro" id="IPR027417">
    <property type="entry name" value="P-loop_NTPase"/>
</dbReference>
<evidence type="ECO:0000259" key="2">
    <source>
        <dbReference type="PROSITE" id="PS51192"/>
    </source>
</evidence>